<gene>
    <name evidence="1" type="ORF">NCTC12391_03168</name>
</gene>
<evidence type="ECO:0008006" key="3">
    <source>
        <dbReference type="Google" id="ProtNLM"/>
    </source>
</evidence>
<reference evidence="1 2" key="1">
    <citation type="submission" date="2019-02" db="EMBL/GenBank/DDBJ databases">
        <authorList>
            <consortium name="Pathogen Informatics"/>
        </authorList>
    </citation>
    <scope>NUCLEOTIDE SEQUENCE [LARGE SCALE GENOMIC DNA]</scope>
    <source>
        <strain evidence="1 2">3012STDY7078520</strain>
    </source>
</reference>
<dbReference type="AlphaFoldDB" id="A0A449DBR5"/>
<evidence type="ECO:0000313" key="2">
    <source>
        <dbReference type="Proteomes" id="UP000386281"/>
    </source>
</evidence>
<sequence>MPGAFVFLFVTPDGVDPETAAVNHSPEVLFDDAHLPDQAAALATLAWERSLRG</sequence>
<dbReference type="Proteomes" id="UP000386281">
    <property type="component" value="Unassembled WGS sequence"/>
</dbReference>
<accession>A0A449DBR5</accession>
<dbReference type="EMBL" id="CAACXN010000017">
    <property type="protein sequence ID" value="VEW15017.1"/>
    <property type="molecule type" value="Genomic_DNA"/>
</dbReference>
<evidence type="ECO:0000313" key="1">
    <source>
        <dbReference type="EMBL" id="VEW15017.1"/>
    </source>
</evidence>
<name>A0A449DBR5_9MICO</name>
<protein>
    <recommendedName>
        <fullName evidence="3">Amidohydrolase</fullName>
    </recommendedName>
</protein>
<proteinExistence type="predicted"/>
<organism evidence="1 2">
    <name type="scientific">Brevibacterium casei</name>
    <dbReference type="NCBI Taxonomy" id="33889"/>
    <lineage>
        <taxon>Bacteria</taxon>
        <taxon>Bacillati</taxon>
        <taxon>Actinomycetota</taxon>
        <taxon>Actinomycetes</taxon>
        <taxon>Micrococcales</taxon>
        <taxon>Brevibacteriaceae</taxon>
        <taxon>Brevibacterium</taxon>
    </lineage>
</organism>